<accession>A0A7D7S7N7</accession>
<sequence>MWSENVAAVLRMPQLPGRKDGTRAIARQYRRYERPETGPGFSGSLFFPLTLVIMDDKYFDGLKRWRPLAAHSQAITVRRKPSS</sequence>
<evidence type="ECO:0000313" key="2">
    <source>
        <dbReference type="Proteomes" id="UP000514752"/>
    </source>
</evidence>
<protein>
    <submittedName>
        <fullName evidence="1">Uncharacterized protein</fullName>
    </submittedName>
</protein>
<dbReference type="KEGG" id="nsg:H3L94_11490"/>
<reference evidence="1 2" key="1">
    <citation type="submission" date="2020-07" db="EMBL/GenBank/DDBJ databases">
        <title>Genomic diversity of species in the Neisseriaceae family.</title>
        <authorList>
            <person name="Vincent A.T."/>
            <person name="Bernet E."/>
            <person name="Veyrier F.J."/>
        </authorList>
    </citation>
    <scope>NUCLEOTIDE SEQUENCE [LARGE SCALE GENOMIC DNA]</scope>
    <source>
        <strain evidence="1 2">DSM 22244</strain>
    </source>
</reference>
<dbReference type="AlphaFoldDB" id="A0A7D7S7N7"/>
<dbReference type="RefSeq" id="WP_182122094.1">
    <property type="nucleotide sequence ID" value="NZ_CP059567.1"/>
</dbReference>
<organism evidence="1 2">
    <name type="scientific">Neisseria shayeganii</name>
    <dbReference type="NCBI Taxonomy" id="607712"/>
    <lineage>
        <taxon>Bacteria</taxon>
        <taxon>Pseudomonadati</taxon>
        <taxon>Pseudomonadota</taxon>
        <taxon>Betaproteobacteria</taxon>
        <taxon>Neisseriales</taxon>
        <taxon>Neisseriaceae</taxon>
        <taxon>Neisseria</taxon>
    </lineage>
</organism>
<evidence type="ECO:0000313" key="1">
    <source>
        <dbReference type="EMBL" id="QMT40428.1"/>
    </source>
</evidence>
<proteinExistence type="predicted"/>
<dbReference type="EMBL" id="CP059567">
    <property type="protein sequence ID" value="QMT40428.1"/>
    <property type="molecule type" value="Genomic_DNA"/>
</dbReference>
<gene>
    <name evidence="1" type="ORF">H3L94_11490</name>
</gene>
<dbReference type="Proteomes" id="UP000514752">
    <property type="component" value="Chromosome"/>
</dbReference>
<name>A0A7D7S7N7_9NEIS</name>